<dbReference type="Proteomes" id="UP000070572">
    <property type="component" value="Unassembled WGS sequence"/>
</dbReference>
<reference evidence="1 2" key="1">
    <citation type="submission" date="2016-01" db="EMBL/GenBank/DDBJ databases">
        <authorList>
            <person name="Mitreva M."/>
            <person name="Pepin K.H."/>
            <person name="Mihindukulasuriya K.A."/>
            <person name="Fulton R."/>
            <person name="Fronick C."/>
            <person name="O'Laughlin M."/>
            <person name="Miner T."/>
            <person name="Herter B."/>
            <person name="Rosa B.A."/>
            <person name="Cordes M."/>
            <person name="Tomlinson C."/>
            <person name="Wollam A."/>
            <person name="Palsikar V.B."/>
            <person name="Mardis E.R."/>
            <person name="Wilson R.K."/>
        </authorList>
    </citation>
    <scope>NUCLEOTIDE SEQUENCE [LARGE SCALE GENOMIC DNA]</scope>
    <source>
        <strain evidence="1 2">DNF00696</strain>
    </source>
</reference>
<dbReference type="EMBL" id="LSDN01000008">
    <property type="protein sequence ID" value="KXB81507.1"/>
    <property type="molecule type" value="Genomic_DNA"/>
</dbReference>
<accession>A0AB34X135</accession>
<dbReference type="AlphaFoldDB" id="A0AB34X135"/>
<comment type="caution">
    <text evidence="1">The sequence shown here is derived from an EMBL/GenBank/DDBJ whole genome shotgun (WGS) entry which is preliminary data.</text>
</comment>
<sequence length="50" mass="5326">MGEKVQLVSGSEAGLSILGETQKYKNLGGITTVRYPSQIGWRFPTLAGDA</sequence>
<gene>
    <name evidence="1" type="ORF">HMPREF1862_00482</name>
</gene>
<evidence type="ECO:0000313" key="1">
    <source>
        <dbReference type="EMBL" id="KXB81507.1"/>
    </source>
</evidence>
<proteinExistence type="predicted"/>
<protein>
    <submittedName>
        <fullName evidence="1">Uncharacterized protein</fullName>
    </submittedName>
</protein>
<evidence type="ECO:0000313" key="2">
    <source>
        <dbReference type="Proteomes" id="UP000070572"/>
    </source>
</evidence>
<organism evidence="1 2">
    <name type="scientific">Varibaculum cambriense</name>
    <dbReference type="NCBI Taxonomy" id="184870"/>
    <lineage>
        <taxon>Bacteria</taxon>
        <taxon>Bacillati</taxon>
        <taxon>Actinomycetota</taxon>
        <taxon>Actinomycetes</taxon>
        <taxon>Actinomycetales</taxon>
        <taxon>Actinomycetaceae</taxon>
        <taxon>Varibaculum</taxon>
    </lineage>
</organism>
<name>A0AB34X135_9ACTO</name>